<evidence type="ECO:0000256" key="2">
    <source>
        <dbReference type="SAM" id="MobiDB-lite"/>
    </source>
</evidence>
<feature type="compositionally biased region" description="Acidic residues" evidence="2">
    <location>
        <begin position="1"/>
        <end position="14"/>
    </location>
</feature>
<accession>A0A1V9YD36</accession>
<dbReference type="EMBL" id="JNBR01002129">
    <property type="protein sequence ID" value="OQR83635.1"/>
    <property type="molecule type" value="Genomic_DNA"/>
</dbReference>
<keyword evidence="4" id="KW-1185">Reference proteome</keyword>
<dbReference type="InterPro" id="IPR036770">
    <property type="entry name" value="Ankyrin_rpt-contain_sf"/>
</dbReference>
<proteinExistence type="predicted"/>
<dbReference type="OrthoDB" id="341259at2759"/>
<protein>
    <recommendedName>
        <fullName evidence="5">Ankyrin repeat protein</fullName>
    </recommendedName>
</protein>
<reference evidence="3 4" key="1">
    <citation type="journal article" date="2014" name="Genome Biol. Evol.">
        <title>The secreted proteins of Achlya hypogyna and Thraustotheca clavata identify the ancestral oomycete secretome and reveal gene acquisitions by horizontal gene transfer.</title>
        <authorList>
            <person name="Misner I."/>
            <person name="Blouin N."/>
            <person name="Leonard G."/>
            <person name="Richards T.A."/>
            <person name="Lane C.E."/>
        </authorList>
    </citation>
    <scope>NUCLEOTIDE SEQUENCE [LARGE SCALE GENOMIC DNA]</scope>
    <source>
        <strain evidence="3 4">ATCC 48635</strain>
    </source>
</reference>
<name>A0A1V9YD36_ACHHY</name>
<gene>
    <name evidence="3" type="ORF">ACHHYP_14478</name>
</gene>
<evidence type="ECO:0000256" key="1">
    <source>
        <dbReference type="SAM" id="Coils"/>
    </source>
</evidence>
<dbReference type="STRING" id="1202772.A0A1V9YD36"/>
<dbReference type="Proteomes" id="UP000243579">
    <property type="component" value="Unassembled WGS sequence"/>
</dbReference>
<organism evidence="3 4">
    <name type="scientific">Achlya hypogyna</name>
    <name type="common">Oomycete</name>
    <name type="synonym">Protoachlya hypogyna</name>
    <dbReference type="NCBI Taxonomy" id="1202772"/>
    <lineage>
        <taxon>Eukaryota</taxon>
        <taxon>Sar</taxon>
        <taxon>Stramenopiles</taxon>
        <taxon>Oomycota</taxon>
        <taxon>Saprolegniomycetes</taxon>
        <taxon>Saprolegniales</taxon>
        <taxon>Achlyaceae</taxon>
        <taxon>Achlya</taxon>
    </lineage>
</organism>
<dbReference type="Gene3D" id="1.25.40.20">
    <property type="entry name" value="Ankyrin repeat-containing domain"/>
    <property type="match status" value="1"/>
</dbReference>
<comment type="caution">
    <text evidence="3">The sequence shown here is derived from an EMBL/GenBank/DDBJ whole genome shotgun (WGS) entry which is preliminary data.</text>
</comment>
<keyword evidence="1" id="KW-0175">Coiled coil</keyword>
<evidence type="ECO:0008006" key="5">
    <source>
        <dbReference type="Google" id="ProtNLM"/>
    </source>
</evidence>
<feature type="region of interest" description="Disordered" evidence="2">
    <location>
        <begin position="1"/>
        <end position="22"/>
    </location>
</feature>
<dbReference type="SUPFAM" id="SSF48403">
    <property type="entry name" value="Ankyrin repeat"/>
    <property type="match status" value="1"/>
</dbReference>
<dbReference type="AlphaFoldDB" id="A0A1V9YD36"/>
<evidence type="ECO:0000313" key="4">
    <source>
        <dbReference type="Proteomes" id="UP000243579"/>
    </source>
</evidence>
<feature type="coiled-coil region" evidence="1">
    <location>
        <begin position="277"/>
        <end position="309"/>
    </location>
</feature>
<sequence>MSTDDENVEGFTGDEFDRTLEPFKEDDGDMITLENNAIEVAPPPSLSVASPAPNAKAFSDDVVPKSDSVSKAKKATLSLKKMRAIRRKAPVQVRIYTEPRKVRTPFDNYVCAPDIFWSSIQGNMLRLRHLILVEGISVHTTADPWMVRASSNHILTSSTLANVDAPDPTALARHFELQTSSHPRRAAKGGVVEAVEFLLAHGADVYTKDDAAIALLKAGDLKDLLIADYDANLNSLEWATVRSHTTCVRDLIKYTDTVWLPGFVADLIWRIILKTKMKTAEEKRADEKLAAQRAEYQRLQALAEQAKNAAQLGEAVVLDRSDVARIDFSVPPVPKK</sequence>
<evidence type="ECO:0000313" key="3">
    <source>
        <dbReference type="EMBL" id="OQR83635.1"/>
    </source>
</evidence>